<dbReference type="InterPro" id="IPR016471">
    <property type="entry name" value="Nicotinamide_PRibTrfase"/>
</dbReference>
<dbReference type="PANTHER" id="PTHR43816">
    <property type="entry name" value="NICOTINAMIDE PHOSPHORIBOSYLTRANSFERASE"/>
    <property type="match status" value="1"/>
</dbReference>
<dbReference type="EMBL" id="CAJPEX010001044">
    <property type="protein sequence ID" value="CAG0918026.1"/>
    <property type="molecule type" value="Genomic_DNA"/>
</dbReference>
<dbReference type="GO" id="GO:0047280">
    <property type="term" value="F:nicotinamide phosphoribosyltransferase activity"/>
    <property type="evidence" value="ECO:0007669"/>
    <property type="project" value="UniProtKB-EC"/>
</dbReference>
<evidence type="ECO:0000256" key="2">
    <source>
        <dbReference type="ARBA" id="ARBA00022642"/>
    </source>
</evidence>
<dbReference type="InterPro" id="IPR041529">
    <property type="entry name" value="DUF5598"/>
</dbReference>
<dbReference type="AlphaFoldDB" id="A0A7R9BM48"/>
<sequence length="583" mass="65102">MTYLDPITACDFYKVGHKAMYPKGTEVIYSNFTPRSNKLAPNAGVKPTKVLFYGLQGFIKSFLIEQFNNNFFRKSKIEVIAKYNRRMDGALGQGAVDSSHIAALHDLGYLPIEIKALPEGSLVDIKVPVLTVKNTLPEFFWLTNYLETVFSNELWKKITTATTAFEYRKILTRYAKATGAPLDFVLWQGHDFSYRGLSGADDASNASGHLAAGFFGTDTIPAIDYVEAFYGGFNTFVGGSVPATEHSVMCAGGKETEEETFRRLITEVHPSGVVSIVSDTWDFWHTLAVTSANLKQEILARTPNEIGLAKVVFRPDSGDPADILCGIKVHNVDEAYDLEYAKELAKEFLVDAESADTPHGEMGADEVSGYFRYNGAVYLATVQIEWNRYDKQYYFMDGSTLTSFEPVELTPEQKGAVETLWDIFGGTINANYFKMLNERVGLIYGDSITLDRATDILQRLQDKGFASSNVVFGIGSYTYQYVTRDSFGFAMKATYAEINGAGVELYKDPVTDSGTKKSAKGLLRVEYEDTEFQGKQFVLYDQQTKEQEAQGCLQTVFKDGRMIKETSLEEIRQLVTQQLDDMV</sequence>
<dbReference type="InterPro" id="IPR036068">
    <property type="entry name" value="Nicotinate_pribotase-like_C"/>
</dbReference>
<gene>
    <name evidence="11" type="ORF">NMOB1V02_LOCUS5594</name>
</gene>
<reference evidence="11" key="1">
    <citation type="submission" date="2020-11" db="EMBL/GenBank/DDBJ databases">
        <authorList>
            <person name="Tran Van P."/>
        </authorList>
    </citation>
    <scope>NUCLEOTIDE SEQUENCE</scope>
</reference>
<dbReference type="Proteomes" id="UP000678499">
    <property type="component" value="Unassembled WGS sequence"/>
</dbReference>
<keyword evidence="4" id="KW-0808">Transferase</keyword>
<dbReference type="InterPro" id="IPR041525">
    <property type="entry name" value="N/Namide_PRibTrfase"/>
</dbReference>
<dbReference type="Gene3D" id="3.20.20.70">
    <property type="entry name" value="Aldolase class I"/>
    <property type="match status" value="1"/>
</dbReference>
<evidence type="ECO:0000256" key="8">
    <source>
        <dbReference type="ARBA" id="ARBA00047835"/>
    </source>
</evidence>
<evidence type="ECO:0000259" key="9">
    <source>
        <dbReference type="Pfam" id="PF04095"/>
    </source>
</evidence>
<dbReference type="InterPro" id="IPR013785">
    <property type="entry name" value="Aldolase_TIM"/>
</dbReference>
<dbReference type="SUPFAM" id="SSF51690">
    <property type="entry name" value="Nicotinate/Quinolinate PRTase C-terminal domain-like"/>
    <property type="match status" value="1"/>
</dbReference>
<evidence type="ECO:0000256" key="6">
    <source>
        <dbReference type="ARBA" id="ARBA00035024"/>
    </source>
</evidence>
<dbReference type="UniPathway" id="UPA00253"/>
<evidence type="ECO:0000256" key="4">
    <source>
        <dbReference type="ARBA" id="ARBA00022679"/>
    </source>
</evidence>
<dbReference type="Pfam" id="PF18127">
    <property type="entry name" value="NAMPT_N"/>
    <property type="match status" value="1"/>
</dbReference>
<comment type="catalytic activity">
    <reaction evidence="8">
        <text>beta-nicotinamide D-ribonucleotide + diphosphate = 5-phospho-alpha-D-ribose 1-diphosphate + nicotinamide + H(+)</text>
        <dbReference type="Rhea" id="RHEA:16149"/>
        <dbReference type="ChEBI" id="CHEBI:14649"/>
        <dbReference type="ChEBI" id="CHEBI:15378"/>
        <dbReference type="ChEBI" id="CHEBI:17154"/>
        <dbReference type="ChEBI" id="CHEBI:33019"/>
        <dbReference type="ChEBI" id="CHEBI:58017"/>
        <dbReference type="EC" id="2.4.2.12"/>
    </reaction>
    <physiologicalReaction direction="right-to-left" evidence="8">
        <dbReference type="Rhea" id="RHEA:16151"/>
    </physiologicalReaction>
</comment>
<dbReference type="EC" id="2.4.2.12" evidence="6"/>
<feature type="domain" description="Nicotinamide phosphoribosyltransferase N-terminal" evidence="10">
    <location>
        <begin position="9"/>
        <end position="66"/>
    </location>
</feature>
<dbReference type="EMBL" id="OA883081">
    <property type="protein sequence ID" value="CAD7277874.1"/>
    <property type="molecule type" value="Genomic_DNA"/>
</dbReference>
<feature type="domain" description="Nicotinate/nicotinamide phosphoribosyltransferase" evidence="9">
    <location>
        <begin position="413"/>
        <end position="559"/>
    </location>
</feature>
<keyword evidence="3" id="KW-0328">Glycosyltransferase</keyword>
<evidence type="ECO:0000313" key="12">
    <source>
        <dbReference type="Proteomes" id="UP000678499"/>
    </source>
</evidence>
<dbReference type="PANTHER" id="PTHR43816:SF1">
    <property type="entry name" value="NICOTINAMIDE PHOSPHORIBOSYLTRANSFERASE"/>
    <property type="match status" value="1"/>
</dbReference>
<evidence type="ECO:0000259" key="10">
    <source>
        <dbReference type="Pfam" id="PF18127"/>
    </source>
</evidence>
<comment type="pathway">
    <text evidence="5">Cofactor biosynthesis; NAD(+) biosynthesis; nicotinamide D-ribonucleotide from 5-phospho-alpha-D-ribose 1-diphosphate and nicotinamide: step 1/1.</text>
</comment>
<protein>
    <recommendedName>
        <fullName evidence="7">Nicotinamide phosphoribosyltransferase</fullName>
        <ecNumber evidence="6">2.4.2.12</ecNumber>
    </recommendedName>
</protein>
<dbReference type="GO" id="GO:0009435">
    <property type="term" value="P:NAD+ biosynthetic process"/>
    <property type="evidence" value="ECO:0007669"/>
    <property type="project" value="UniProtKB-UniPathway"/>
</dbReference>
<name>A0A7R9BM48_9CRUS</name>
<dbReference type="Pfam" id="PF04095">
    <property type="entry name" value="NAPRTase"/>
    <property type="match status" value="2"/>
</dbReference>
<proteinExistence type="inferred from homology"/>
<evidence type="ECO:0000256" key="5">
    <source>
        <dbReference type="ARBA" id="ARBA00035007"/>
    </source>
</evidence>
<evidence type="ECO:0000256" key="7">
    <source>
        <dbReference type="ARBA" id="ARBA00035036"/>
    </source>
</evidence>
<evidence type="ECO:0000256" key="1">
    <source>
        <dbReference type="ARBA" id="ARBA00010897"/>
    </source>
</evidence>
<dbReference type="NCBIfam" id="NF006629">
    <property type="entry name" value="PRK09198.1"/>
    <property type="match status" value="1"/>
</dbReference>
<keyword evidence="12" id="KW-1185">Reference proteome</keyword>
<comment type="similarity">
    <text evidence="1">Belongs to the NAPRTase family.</text>
</comment>
<dbReference type="OrthoDB" id="193380at2759"/>
<accession>A0A7R9BM48</accession>
<evidence type="ECO:0000313" key="11">
    <source>
        <dbReference type="EMBL" id="CAD7277874.1"/>
    </source>
</evidence>
<organism evidence="11">
    <name type="scientific">Notodromas monacha</name>
    <dbReference type="NCBI Taxonomy" id="399045"/>
    <lineage>
        <taxon>Eukaryota</taxon>
        <taxon>Metazoa</taxon>
        <taxon>Ecdysozoa</taxon>
        <taxon>Arthropoda</taxon>
        <taxon>Crustacea</taxon>
        <taxon>Oligostraca</taxon>
        <taxon>Ostracoda</taxon>
        <taxon>Podocopa</taxon>
        <taxon>Podocopida</taxon>
        <taxon>Cypridocopina</taxon>
        <taxon>Cypridoidea</taxon>
        <taxon>Cyprididae</taxon>
        <taxon>Notodromas</taxon>
    </lineage>
</organism>
<keyword evidence="2" id="KW-0662">Pyridine nucleotide biosynthesis</keyword>
<feature type="domain" description="Nicotinate/nicotinamide phosphoribosyltransferase" evidence="9">
    <location>
        <begin position="189"/>
        <end position="328"/>
    </location>
</feature>
<evidence type="ECO:0000256" key="3">
    <source>
        <dbReference type="ARBA" id="ARBA00022676"/>
    </source>
</evidence>